<evidence type="ECO:0000313" key="10">
    <source>
        <dbReference type="RefSeq" id="XP_015513096.2"/>
    </source>
</evidence>
<dbReference type="PANTHER" id="PTHR21367:SF1">
    <property type="entry name" value="ARGINYL-TRNA--PROTEIN TRANSFERASE 1"/>
    <property type="match status" value="1"/>
</dbReference>
<dbReference type="GO" id="GO:0005737">
    <property type="term" value="C:cytoplasm"/>
    <property type="evidence" value="ECO:0007669"/>
    <property type="project" value="TreeGrafter"/>
</dbReference>
<evidence type="ECO:0000259" key="7">
    <source>
        <dbReference type="Pfam" id="PF04376"/>
    </source>
</evidence>
<organism evidence="10">
    <name type="scientific">Neodiprion lecontei</name>
    <name type="common">Redheaded pine sawfly</name>
    <dbReference type="NCBI Taxonomy" id="441921"/>
    <lineage>
        <taxon>Eukaryota</taxon>
        <taxon>Metazoa</taxon>
        <taxon>Ecdysozoa</taxon>
        <taxon>Arthropoda</taxon>
        <taxon>Hexapoda</taxon>
        <taxon>Insecta</taxon>
        <taxon>Pterygota</taxon>
        <taxon>Neoptera</taxon>
        <taxon>Endopterygota</taxon>
        <taxon>Hymenoptera</taxon>
        <taxon>Tenthredinoidea</taxon>
        <taxon>Diprionidae</taxon>
        <taxon>Diprioninae</taxon>
        <taxon>Neodiprion</taxon>
    </lineage>
</organism>
<comment type="similarity">
    <text evidence="1 5">Belongs to the R-transferase family.</text>
</comment>
<dbReference type="InterPro" id="IPR007471">
    <property type="entry name" value="N-end_Aminoacyl_Trfase_N"/>
</dbReference>
<dbReference type="Proteomes" id="UP000829291">
    <property type="component" value="Chromosome 1"/>
</dbReference>
<dbReference type="Pfam" id="PF04376">
    <property type="entry name" value="ATE_N"/>
    <property type="match status" value="1"/>
</dbReference>
<protein>
    <recommendedName>
        <fullName evidence="5">Arginyl-tRNA--protein transferase 1</fullName>
        <shortName evidence="5">Arginyltransferase 1</shortName>
        <shortName evidence="5">R-transferase 1</shortName>
        <ecNumber evidence="5">2.3.2.8</ecNumber>
    </recommendedName>
    <alternativeName>
        <fullName evidence="5">Arginine-tRNA--protein transferase 1</fullName>
    </alternativeName>
</protein>
<feature type="region of interest" description="Disordered" evidence="6">
    <location>
        <begin position="182"/>
        <end position="206"/>
    </location>
</feature>
<dbReference type="FunCoup" id="A0A6J0BFB4">
    <property type="interactions" value="2037"/>
</dbReference>
<evidence type="ECO:0000256" key="6">
    <source>
        <dbReference type="SAM" id="MobiDB-lite"/>
    </source>
</evidence>
<comment type="function">
    <text evidence="5">Involved in the post-translational conjugation of arginine to the N-terminal aspartate or glutamate of a protein. This arginylation is required for degradation of the protein via the ubiquitin pathway.</text>
</comment>
<keyword evidence="2 5" id="KW-0808">Transferase</keyword>
<dbReference type="GO" id="GO:0004057">
    <property type="term" value="F:arginyl-tRNA--protein transferase activity"/>
    <property type="evidence" value="ECO:0007669"/>
    <property type="project" value="UniProtKB-EC"/>
</dbReference>
<evidence type="ECO:0000256" key="2">
    <source>
        <dbReference type="ARBA" id="ARBA00022679"/>
    </source>
</evidence>
<dbReference type="GeneID" id="107219407"/>
<keyword evidence="3 5" id="KW-0833">Ubl conjugation pathway</keyword>
<dbReference type="KEGG" id="nlo:107219407"/>
<keyword evidence="9" id="KW-1185">Reference proteome</keyword>
<dbReference type="PIRSF" id="PIRSF037207">
    <property type="entry name" value="ATE1_euk"/>
    <property type="match status" value="1"/>
</dbReference>
<dbReference type="InterPro" id="IPR017137">
    <property type="entry name" value="Arg-tRNA-P_Trfase_1_euk"/>
</dbReference>
<dbReference type="InterPro" id="IPR007472">
    <property type="entry name" value="N-end_Aminoacyl_Trfase_C"/>
</dbReference>
<reference evidence="10" key="1">
    <citation type="submission" date="2025-08" db="UniProtKB">
        <authorList>
            <consortium name="RefSeq"/>
        </authorList>
    </citation>
    <scope>IDENTIFICATION</scope>
    <source>
        <tissue evidence="10">Thorax and Abdomen</tissue>
    </source>
</reference>
<dbReference type="InterPro" id="IPR030700">
    <property type="entry name" value="N-end_Aminoacyl_Trfase"/>
</dbReference>
<comment type="catalytic activity">
    <reaction evidence="5">
        <text>an N-terminal L-alpha-aminoacyl-[protein] + L-arginyl-tRNA(Arg) = an N-terminal L-arginyl-L-aminoacyl-[protein] + tRNA(Arg) + H(+)</text>
        <dbReference type="Rhea" id="RHEA:10208"/>
        <dbReference type="Rhea" id="RHEA-COMP:9658"/>
        <dbReference type="Rhea" id="RHEA-COMP:9673"/>
        <dbReference type="Rhea" id="RHEA-COMP:10636"/>
        <dbReference type="Rhea" id="RHEA-COMP:10638"/>
        <dbReference type="ChEBI" id="CHEBI:15378"/>
        <dbReference type="ChEBI" id="CHEBI:78442"/>
        <dbReference type="ChEBI" id="CHEBI:78513"/>
        <dbReference type="ChEBI" id="CHEBI:78597"/>
        <dbReference type="ChEBI" id="CHEBI:83562"/>
        <dbReference type="EC" id="2.3.2.8"/>
    </reaction>
</comment>
<dbReference type="InParanoid" id="A0A6J0BFB4"/>
<evidence type="ECO:0000259" key="8">
    <source>
        <dbReference type="Pfam" id="PF04377"/>
    </source>
</evidence>
<keyword evidence="4 5" id="KW-0012">Acyltransferase</keyword>
<dbReference type="AlphaFoldDB" id="A0A6J0BFB4"/>
<accession>A0A6J0BFB4</accession>
<evidence type="ECO:0000313" key="9">
    <source>
        <dbReference type="Proteomes" id="UP000829291"/>
    </source>
</evidence>
<feature type="domain" description="N-end aminoacyl transferase N-terminal" evidence="7">
    <location>
        <begin position="18"/>
        <end position="89"/>
    </location>
</feature>
<evidence type="ECO:0000256" key="1">
    <source>
        <dbReference type="ARBA" id="ARBA00009991"/>
    </source>
</evidence>
<dbReference type="EC" id="2.3.2.8" evidence="5"/>
<feature type="domain" description="N-end rule aminoacyl transferase C-terminal" evidence="8">
    <location>
        <begin position="282"/>
        <end position="420"/>
    </location>
</feature>
<proteinExistence type="inferred from homology"/>
<evidence type="ECO:0000256" key="4">
    <source>
        <dbReference type="ARBA" id="ARBA00023315"/>
    </source>
</evidence>
<dbReference type="OrthoDB" id="74183at2759"/>
<evidence type="ECO:0000256" key="5">
    <source>
        <dbReference type="PIRNR" id="PIRNR037207"/>
    </source>
</evidence>
<dbReference type="PANTHER" id="PTHR21367">
    <property type="entry name" value="ARGININE-TRNA-PROTEIN TRANSFERASE 1"/>
    <property type="match status" value="1"/>
</dbReference>
<evidence type="ECO:0000256" key="3">
    <source>
        <dbReference type="ARBA" id="ARBA00022786"/>
    </source>
</evidence>
<dbReference type="RefSeq" id="XP_015513096.2">
    <property type="nucleotide sequence ID" value="XM_015657610.2"/>
</dbReference>
<name>A0A6J0BFB4_NEOLC</name>
<sequence>MSRKSPSLVEYFAEREKHKCGYCKSPDTNCSHGMWAYTLKVQDYQDLIDRGWRRSGNYCYKPIMDQTCCPMYTIKCEALDFKISKSQKKLMKRMSKFLKGELKKNDTALCDEFVQDDSDSRLMEVQNCAEQVERARNNATNIDVSLIADTLDLRLPSPTNSTNSQSITESSYSAAKVKHDTNLTPMSSTSKDYKSGMGVDQSKPPPKKAKIIRLERKQNKLLSMGKSTTEINEILNQGKSIAVGKTLEELFNEENVGQKKLELRLVRTSPMSSEYISTSKQSYELYKKYQMAIHKDRAEQVTQQQYTRFLVESPLQEWVPADGPPQGYGSFHQQYWLNNQLIAVGVIDILPSCISSVYFFYDPIYSHISLGTYGSLREVMLTRQLNKLVPNLKYYYMGFYIHTCPKMRYKAGLRPSKLLCPETYVWCDIENCLPKLDKEKYSRLNEDLDAIDQNLSNDITQVSVCYNRKIIPYHIYKKQAHSSADEDEIREYSHLVGTRCARNLALYRR</sequence>
<dbReference type="Pfam" id="PF04377">
    <property type="entry name" value="ATE_C"/>
    <property type="match status" value="1"/>
</dbReference>
<gene>
    <name evidence="10" type="primary">LOC107219407</name>
</gene>